<evidence type="ECO:0000256" key="5">
    <source>
        <dbReference type="ARBA" id="ARBA00022842"/>
    </source>
</evidence>
<dbReference type="GO" id="GO:0000287">
    <property type="term" value="F:magnesium ion binding"/>
    <property type="evidence" value="ECO:0007669"/>
    <property type="project" value="UniProtKB-UniRule"/>
</dbReference>
<name>A0A1G8IS05_9BACI</name>
<evidence type="ECO:0000259" key="9">
    <source>
        <dbReference type="Pfam" id="PF01648"/>
    </source>
</evidence>
<dbReference type="InterPro" id="IPR037143">
    <property type="entry name" value="4-PPantetheinyl_Trfase_dom_sf"/>
</dbReference>
<evidence type="ECO:0000256" key="3">
    <source>
        <dbReference type="ARBA" id="ARBA00022723"/>
    </source>
</evidence>
<reference evidence="10 11" key="1">
    <citation type="submission" date="2016-10" db="EMBL/GenBank/DDBJ databases">
        <authorList>
            <person name="de Groot N.N."/>
        </authorList>
    </citation>
    <scope>NUCLEOTIDE SEQUENCE [LARGE SCALE GENOMIC DNA]</scope>
    <source>
        <strain evidence="11">P4B,CCM 7963,CECT 7998,DSM 25260,IBRC-M 10614,KCTC 13821</strain>
    </source>
</reference>
<evidence type="ECO:0000256" key="2">
    <source>
        <dbReference type="ARBA" id="ARBA00022679"/>
    </source>
</evidence>
<dbReference type="GO" id="GO:0005737">
    <property type="term" value="C:cytoplasm"/>
    <property type="evidence" value="ECO:0007669"/>
    <property type="project" value="UniProtKB-SubCell"/>
</dbReference>
<keyword evidence="4 8" id="KW-0276">Fatty acid metabolism</keyword>
<dbReference type="Proteomes" id="UP000199017">
    <property type="component" value="Unassembled WGS sequence"/>
</dbReference>
<dbReference type="HAMAP" id="MF_00101">
    <property type="entry name" value="AcpS"/>
    <property type="match status" value="1"/>
</dbReference>
<comment type="cofactor">
    <cofactor evidence="8">
        <name>Mg(2+)</name>
        <dbReference type="ChEBI" id="CHEBI:18420"/>
    </cofactor>
</comment>
<dbReference type="OrthoDB" id="517356at2"/>
<comment type="subcellular location">
    <subcellularLocation>
        <location evidence="8">Cytoplasm</location>
    </subcellularLocation>
</comment>
<dbReference type="InterPro" id="IPR002582">
    <property type="entry name" value="ACPS"/>
</dbReference>
<protein>
    <recommendedName>
        <fullName evidence="8">Holo-[acyl-carrier-protein] synthase</fullName>
        <shortName evidence="8">Holo-ACP synthase</shortName>
        <ecNumber evidence="8">2.7.8.7</ecNumber>
    </recommendedName>
    <alternativeName>
        <fullName evidence="8">4'-phosphopantetheinyl transferase AcpS</fullName>
    </alternativeName>
</protein>
<accession>A0A1G8IS05</accession>
<comment type="catalytic activity">
    <reaction evidence="8">
        <text>apo-[ACP] + CoA = holo-[ACP] + adenosine 3',5'-bisphosphate + H(+)</text>
        <dbReference type="Rhea" id="RHEA:12068"/>
        <dbReference type="Rhea" id="RHEA-COMP:9685"/>
        <dbReference type="Rhea" id="RHEA-COMP:9690"/>
        <dbReference type="ChEBI" id="CHEBI:15378"/>
        <dbReference type="ChEBI" id="CHEBI:29999"/>
        <dbReference type="ChEBI" id="CHEBI:57287"/>
        <dbReference type="ChEBI" id="CHEBI:58343"/>
        <dbReference type="ChEBI" id="CHEBI:64479"/>
        <dbReference type="EC" id="2.7.8.7"/>
    </reaction>
</comment>
<dbReference type="NCBIfam" id="TIGR00556">
    <property type="entry name" value="pantethn_trn"/>
    <property type="match status" value="1"/>
</dbReference>
<dbReference type="SUPFAM" id="SSF56214">
    <property type="entry name" value="4'-phosphopantetheinyl transferase"/>
    <property type="match status" value="1"/>
</dbReference>
<evidence type="ECO:0000256" key="8">
    <source>
        <dbReference type="HAMAP-Rule" id="MF_00101"/>
    </source>
</evidence>
<feature type="domain" description="4'-phosphopantetheinyl transferase" evidence="9">
    <location>
        <begin position="4"/>
        <end position="111"/>
    </location>
</feature>
<feature type="binding site" evidence="8">
    <location>
        <position position="8"/>
    </location>
    <ligand>
        <name>Mg(2+)</name>
        <dbReference type="ChEBI" id="CHEBI:18420"/>
    </ligand>
</feature>
<keyword evidence="3 8" id="KW-0479">Metal-binding</keyword>
<proteinExistence type="inferred from homology"/>
<feature type="binding site" evidence="8">
    <location>
        <position position="58"/>
    </location>
    <ligand>
        <name>Mg(2+)</name>
        <dbReference type="ChEBI" id="CHEBI:18420"/>
    </ligand>
</feature>
<gene>
    <name evidence="8" type="primary">acpS</name>
    <name evidence="10" type="ORF">SAMN05216352_105318</name>
</gene>
<dbReference type="EC" id="2.7.8.7" evidence="8"/>
<comment type="similarity">
    <text evidence="8">Belongs to the P-Pant transferase superfamily. AcpS family.</text>
</comment>
<evidence type="ECO:0000256" key="4">
    <source>
        <dbReference type="ARBA" id="ARBA00022832"/>
    </source>
</evidence>
<keyword evidence="8" id="KW-0963">Cytoplasm</keyword>
<dbReference type="EMBL" id="FNDU01000005">
    <property type="protein sequence ID" value="SDI21709.1"/>
    <property type="molecule type" value="Genomic_DNA"/>
</dbReference>
<dbReference type="AlphaFoldDB" id="A0A1G8IS05"/>
<dbReference type="STRING" id="930129.SAMN05216352_105318"/>
<dbReference type="GO" id="GO:0006633">
    <property type="term" value="P:fatty acid biosynthetic process"/>
    <property type="evidence" value="ECO:0007669"/>
    <property type="project" value="UniProtKB-UniRule"/>
</dbReference>
<dbReference type="NCBIfam" id="TIGR00516">
    <property type="entry name" value="acpS"/>
    <property type="match status" value="1"/>
</dbReference>
<evidence type="ECO:0000256" key="1">
    <source>
        <dbReference type="ARBA" id="ARBA00022516"/>
    </source>
</evidence>
<keyword evidence="11" id="KW-1185">Reference proteome</keyword>
<dbReference type="InterPro" id="IPR008278">
    <property type="entry name" value="4-PPantetheinyl_Trfase_dom"/>
</dbReference>
<keyword evidence="2 8" id="KW-0808">Transferase</keyword>
<dbReference type="GO" id="GO:0008897">
    <property type="term" value="F:holo-[acyl-carrier-protein] synthase activity"/>
    <property type="evidence" value="ECO:0007669"/>
    <property type="project" value="UniProtKB-UniRule"/>
</dbReference>
<comment type="function">
    <text evidence="8">Transfers the 4'-phosphopantetheine moiety from coenzyme A to a Ser of acyl-carrier-protein.</text>
</comment>
<evidence type="ECO:0000313" key="10">
    <source>
        <dbReference type="EMBL" id="SDI21709.1"/>
    </source>
</evidence>
<keyword evidence="6 8" id="KW-0443">Lipid metabolism</keyword>
<evidence type="ECO:0000256" key="6">
    <source>
        <dbReference type="ARBA" id="ARBA00023098"/>
    </source>
</evidence>
<keyword evidence="5 8" id="KW-0460">Magnesium</keyword>
<dbReference type="RefSeq" id="WP_091584773.1">
    <property type="nucleotide sequence ID" value="NZ_FNDU01000005.1"/>
</dbReference>
<keyword evidence="1 8" id="KW-0444">Lipid biosynthesis</keyword>
<sequence length="117" mass="13324">MIYGIGLDIVKLKRIERLLDKNTRFEERVFTPKERERLREYKGQRRIEFAGGRYAAKEAFAKAAGTGISREFGFQDIEVDSDKSGKPLIKAEGTTMKIHVSITHCEEYAAAQVILES</sequence>
<dbReference type="Gene3D" id="3.90.470.20">
    <property type="entry name" value="4'-phosphopantetheinyl transferase domain"/>
    <property type="match status" value="1"/>
</dbReference>
<evidence type="ECO:0000256" key="7">
    <source>
        <dbReference type="ARBA" id="ARBA00023160"/>
    </source>
</evidence>
<evidence type="ECO:0000313" key="11">
    <source>
        <dbReference type="Proteomes" id="UP000199017"/>
    </source>
</evidence>
<organism evidence="10 11">
    <name type="scientific">Alteribacillus bidgolensis</name>
    <dbReference type="NCBI Taxonomy" id="930129"/>
    <lineage>
        <taxon>Bacteria</taxon>
        <taxon>Bacillati</taxon>
        <taxon>Bacillota</taxon>
        <taxon>Bacilli</taxon>
        <taxon>Bacillales</taxon>
        <taxon>Bacillaceae</taxon>
        <taxon>Alteribacillus</taxon>
    </lineage>
</organism>
<dbReference type="InterPro" id="IPR004568">
    <property type="entry name" value="Ppantetheine-prot_Trfase_dom"/>
</dbReference>
<dbReference type="Pfam" id="PF01648">
    <property type="entry name" value="ACPS"/>
    <property type="match status" value="1"/>
</dbReference>
<keyword evidence="7 8" id="KW-0275">Fatty acid biosynthesis</keyword>